<gene>
    <name evidence="1" type="ORF">V8G54_022503</name>
</gene>
<dbReference type="EMBL" id="CP144694">
    <property type="protein sequence ID" value="WVZ01697.1"/>
    <property type="molecule type" value="Genomic_DNA"/>
</dbReference>
<keyword evidence="2" id="KW-1185">Reference proteome</keyword>
<sequence>MATRNRTKYTAIFNKAWRERVIHSCCSALKNMYHFYPNKIRSNYSAHAVYTFLIILPTRTDTVDMLKCFSTFYLKAVSLWTLHFRNKSVQENEKLEKETTK</sequence>
<evidence type="ECO:0000313" key="2">
    <source>
        <dbReference type="Proteomes" id="UP001374535"/>
    </source>
</evidence>
<proteinExistence type="predicted"/>
<name>A0AAQ3RPF9_VIGMU</name>
<protein>
    <submittedName>
        <fullName evidence="1">Uncharacterized protein</fullName>
    </submittedName>
</protein>
<dbReference type="Proteomes" id="UP001374535">
    <property type="component" value="Chromosome 7"/>
</dbReference>
<evidence type="ECO:0000313" key="1">
    <source>
        <dbReference type="EMBL" id="WVZ01697.1"/>
    </source>
</evidence>
<reference evidence="1 2" key="1">
    <citation type="journal article" date="2023" name="Life. Sci Alliance">
        <title>Evolutionary insights into 3D genome organization and epigenetic landscape of Vigna mungo.</title>
        <authorList>
            <person name="Junaid A."/>
            <person name="Singh B."/>
            <person name="Bhatia S."/>
        </authorList>
    </citation>
    <scope>NUCLEOTIDE SEQUENCE [LARGE SCALE GENOMIC DNA]</scope>
    <source>
        <strain evidence="1">Urdbean</strain>
    </source>
</reference>
<dbReference type="AlphaFoldDB" id="A0AAQ3RPF9"/>
<organism evidence="1 2">
    <name type="scientific">Vigna mungo</name>
    <name type="common">Black gram</name>
    <name type="synonym">Phaseolus mungo</name>
    <dbReference type="NCBI Taxonomy" id="3915"/>
    <lineage>
        <taxon>Eukaryota</taxon>
        <taxon>Viridiplantae</taxon>
        <taxon>Streptophyta</taxon>
        <taxon>Embryophyta</taxon>
        <taxon>Tracheophyta</taxon>
        <taxon>Spermatophyta</taxon>
        <taxon>Magnoliopsida</taxon>
        <taxon>eudicotyledons</taxon>
        <taxon>Gunneridae</taxon>
        <taxon>Pentapetalae</taxon>
        <taxon>rosids</taxon>
        <taxon>fabids</taxon>
        <taxon>Fabales</taxon>
        <taxon>Fabaceae</taxon>
        <taxon>Papilionoideae</taxon>
        <taxon>50 kb inversion clade</taxon>
        <taxon>NPAAA clade</taxon>
        <taxon>indigoferoid/millettioid clade</taxon>
        <taxon>Phaseoleae</taxon>
        <taxon>Vigna</taxon>
    </lineage>
</organism>
<accession>A0AAQ3RPF9</accession>